<sequence length="47" mass="5416">MREVNKAMSELRNIADQDRFWSASILPPVPSRPRQHRASIQGESHSE</sequence>
<reference evidence="4" key="1">
    <citation type="submission" date="2017-02" db="UniProtKB">
        <authorList>
            <consortium name="WormBaseParasite"/>
        </authorList>
    </citation>
    <scope>IDENTIFICATION</scope>
</reference>
<dbReference type="AlphaFoldDB" id="A0A0R3WX68"/>
<evidence type="ECO:0000313" key="3">
    <source>
        <dbReference type="Proteomes" id="UP000274429"/>
    </source>
</evidence>
<proteinExistence type="predicted"/>
<protein>
    <submittedName>
        <fullName evidence="2 4">Uncharacterized protein</fullName>
    </submittedName>
</protein>
<evidence type="ECO:0000313" key="2">
    <source>
        <dbReference type="EMBL" id="VDM26749.1"/>
    </source>
</evidence>
<name>A0A0R3WX68_HYDTA</name>
<dbReference type="WBParaSite" id="TTAC_0000535801-mRNA-1">
    <property type="protein sequence ID" value="TTAC_0000535801-mRNA-1"/>
    <property type="gene ID" value="TTAC_0000535801"/>
</dbReference>
<evidence type="ECO:0000256" key="1">
    <source>
        <dbReference type="SAM" id="MobiDB-lite"/>
    </source>
</evidence>
<keyword evidence="3" id="KW-1185">Reference proteome</keyword>
<feature type="region of interest" description="Disordered" evidence="1">
    <location>
        <begin position="24"/>
        <end position="47"/>
    </location>
</feature>
<reference evidence="2 3" key="2">
    <citation type="submission" date="2018-11" db="EMBL/GenBank/DDBJ databases">
        <authorList>
            <consortium name="Pathogen Informatics"/>
        </authorList>
    </citation>
    <scope>NUCLEOTIDE SEQUENCE [LARGE SCALE GENOMIC DNA]</scope>
</reference>
<accession>A0A0R3WX68</accession>
<dbReference type="Proteomes" id="UP000274429">
    <property type="component" value="Unassembled WGS sequence"/>
</dbReference>
<gene>
    <name evidence="2" type="ORF">TTAC_LOCUS5339</name>
</gene>
<evidence type="ECO:0000313" key="4">
    <source>
        <dbReference type="WBParaSite" id="TTAC_0000535801-mRNA-1"/>
    </source>
</evidence>
<dbReference type="EMBL" id="UYWX01007104">
    <property type="protein sequence ID" value="VDM26749.1"/>
    <property type="molecule type" value="Genomic_DNA"/>
</dbReference>
<organism evidence="4">
    <name type="scientific">Hydatigena taeniaeformis</name>
    <name type="common">Feline tapeworm</name>
    <name type="synonym">Taenia taeniaeformis</name>
    <dbReference type="NCBI Taxonomy" id="6205"/>
    <lineage>
        <taxon>Eukaryota</taxon>
        <taxon>Metazoa</taxon>
        <taxon>Spiralia</taxon>
        <taxon>Lophotrochozoa</taxon>
        <taxon>Platyhelminthes</taxon>
        <taxon>Cestoda</taxon>
        <taxon>Eucestoda</taxon>
        <taxon>Cyclophyllidea</taxon>
        <taxon>Taeniidae</taxon>
        <taxon>Hydatigera</taxon>
    </lineage>
</organism>